<protein>
    <recommendedName>
        <fullName evidence="5">Cobalt-zinc-cadmium resistance protein</fullName>
    </recommendedName>
</protein>
<evidence type="ECO:0000256" key="2">
    <source>
        <dbReference type="SAM" id="SignalP"/>
    </source>
</evidence>
<accession>A0ABX1NJ08</accession>
<keyword evidence="2" id="KW-0732">Signal</keyword>
<proteinExistence type="predicted"/>
<organism evidence="3 4">
    <name type="scientific">Aromatoleum toluolicum</name>
    <dbReference type="NCBI Taxonomy" id="90060"/>
    <lineage>
        <taxon>Bacteria</taxon>
        <taxon>Pseudomonadati</taxon>
        <taxon>Pseudomonadota</taxon>
        <taxon>Betaproteobacteria</taxon>
        <taxon>Rhodocyclales</taxon>
        <taxon>Rhodocyclaceae</taxon>
        <taxon>Aromatoleum</taxon>
    </lineage>
</organism>
<feature type="chain" id="PRO_5045421788" description="Cobalt-zinc-cadmium resistance protein" evidence="2">
    <location>
        <begin position="20"/>
        <end position="120"/>
    </location>
</feature>
<sequence length="120" mass="13138">MRNLLIAFFVLFLPLQWGTAVVAAYCQHEEGPGAMEHIGHHAHHSEHQSSVLKAKGAQQGKAWDASCSADHEHSHCTHAIVQDSRLPEIFASGTDDSPYGAFVPDAPRDNLLRPPQRPLA</sequence>
<keyword evidence="4" id="KW-1185">Reference proteome</keyword>
<feature type="region of interest" description="Disordered" evidence="1">
    <location>
        <begin position="97"/>
        <end position="120"/>
    </location>
</feature>
<dbReference type="Proteomes" id="UP000634522">
    <property type="component" value="Unassembled WGS sequence"/>
</dbReference>
<reference evidence="3 4" key="1">
    <citation type="submission" date="2019-12" db="EMBL/GenBank/DDBJ databases">
        <title>Comparative genomics gives insights into the taxonomy of the Azoarcus-Aromatoleum group and reveals separate origins of nif in the plant-associated Azoarcus and non-plant-associated Aromatoleum sub-groups.</title>
        <authorList>
            <person name="Lafos M."/>
            <person name="Maluk M."/>
            <person name="Batista M."/>
            <person name="Junghare M."/>
            <person name="Carmona M."/>
            <person name="Faoro H."/>
            <person name="Cruz L.M."/>
            <person name="Battistoni F."/>
            <person name="De Souza E."/>
            <person name="Pedrosa F."/>
            <person name="Chen W.-M."/>
            <person name="Poole P.S."/>
            <person name="Dixon R.A."/>
            <person name="James E.K."/>
        </authorList>
    </citation>
    <scope>NUCLEOTIDE SEQUENCE [LARGE SCALE GENOMIC DNA]</scope>
    <source>
        <strain evidence="3 4">T</strain>
    </source>
</reference>
<dbReference type="RefSeq" id="WP_169141900.1">
    <property type="nucleotide sequence ID" value="NZ_WTVS01000041.1"/>
</dbReference>
<dbReference type="EMBL" id="WTVS01000041">
    <property type="protein sequence ID" value="NMF99296.1"/>
    <property type="molecule type" value="Genomic_DNA"/>
</dbReference>
<gene>
    <name evidence="3" type="ORF">GPA27_18105</name>
</gene>
<evidence type="ECO:0000313" key="3">
    <source>
        <dbReference type="EMBL" id="NMF99296.1"/>
    </source>
</evidence>
<comment type="caution">
    <text evidence="3">The sequence shown here is derived from an EMBL/GenBank/DDBJ whole genome shotgun (WGS) entry which is preliminary data.</text>
</comment>
<name>A0ABX1NJ08_9RHOO</name>
<evidence type="ECO:0008006" key="5">
    <source>
        <dbReference type="Google" id="ProtNLM"/>
    </source>
</evidence>
<feature type="signal peptide" evidence="2">
    <location>
        <begin position="1"/>
        <end position="19"/>
    </location>
</feature>
<evidence type="ECO:0000256" key="1">
    <source>
        <dbReference type="SAM" id="MobiDB-lite"/>
    </source>
</evidence>
<evidence type="ECO:0000313" key="4">
    <source>
        <dbReference type="Proteomes" id="UP000634522"/>
    </source>
</evidence>